<feature type="compositionally biased region" description="Acidic residues" evidence="1">
    <location>
        <begin position="299"/>
        <end position="348"/>
    </location>
</feature>
<dbReference type="CDD" id="cd07817">
    <property type="entry name" value="SRPBCC_8"/>
    <property type="match status" value="1"/>
</dbReference>
<evidence type="ECO:0000256" key="1">
    <source>
        <dbReference type="SAM" id="MobiDB-lite"/>
    </source>
</evidence>
<dbReference type="PANTHER" id="PTHR33824">
    <property type="entry name" value="POLYKETIDE CYCLASE/DEHYDRASE AND LIPID TRANSPORT SUPERFAMILY PROTEIN"/>
    <property type="match status" value="1"/>
</dbReference>
<dbReference type="InterPro" id="IPR005031">
    <property type="entry name" value="COQ10_START"/>
</dbReference>
<gene>
    <name evidence="3" type="ORF">Airi01_058470</name>
</gene>
<dbReference type="AlphaFoldDB" id="A0A9W6RM52"/>
<evidence type="ECO:0000259" key="2">
    <source>
        <dbReference type="Pfam" id="PF03364"/>
    </source>
</evidence>
<reference evidence="3" key="1">
    <citation type="submission" date="2023-03" db="EMBL/GenBank/DDBJ databases">
        <title>Actinoallomurus iriomotensis NBRC 103681.</title>
        <authorList>
            <person name="Ichikawa N."/>
            <person name="Sato H."/>
            <person name="Tonouchi N."/>
        </authorList>
    </citation>
    <scope>NUCLEOTIDE SEQUENCE</scope>
    <source>
        <strain evidence="3">NBRC 103681</strain>
    </source>
</reference>
<feature type="domain" description="Coenzyme Q-binding protein COQ10 START" evidence="2">
    <location>
        <begin position="126"/>
        <end position="246"/>
    </location>
</feature>
<dbReference type="InterPro" id="IPR047137">
    <property type="entry name" value="ORF3"/>
</dbReference>
<evidence type="ECO:0000313" key="3">
    <source>
        <dbReference type="EMBL" id="GLY77580.1"/>
    </source>
</evidence>
<protein>
    <recommendedName>
        <fullName evidence="2">Coenzyme Q-binding protein COQ10 START domain-containing protein</fullName>
    </recommendedName>
</protein>
<dbReference type="PANTHER" id="PTHR33824:SF7">
    <property type="entry name" value="POLYKETIDE CYCLASE_DEHYDRASE AND LIPID TRANSPORT SUPERFAMILY PROTEIN"/>
    <property type="match status" value="1"/>
</dbReference>
<dbReference type="SUPFAM" id="SSF55961">
    <property type="entry name" value="Bet v1-like"/>
    <property type="match status" value="1"/>
</dbReference>
<evidence type="ECO:0000313" key="4">
    <source>
        <dbReference type="Proteomes" id="UP001165135"/>
    </source>
</evidence>
<dbReference type="Pfam" id="PF03364">
    <property type="entry name" value="Polyketide_cyc"/>
    <property type="match status" value="1"/>
</dbReference>
<dbReference type="Gene3D" id="3.30.530.20">
    <property type="match status" value="1"/>
</dbReference>
<feature type="compositionally biased region" description="Basic and acidic residues" evidence="1">
    <location>
        <begin position="276"/>
        <end position="298"/>
    </location>
</feature>
<comment type="caution">
    <text evidence="3">The sequence shown here is derived from an EMBL/GenBank/DDBJ whole genome shotgun (WGS) entry which is preliminary data.</text>
</comment>
<organism evidence="3 4">
    <name type="scientific">Actinoallomurus iriomotensis</name>
    <dbReference type="NCBI Taxonomy" id="478107"/>
    <lineage>
        <taxon>Bacteria</taxon>
        <taxon>Bacillati</taxon>
        <taxon>Actinomycetota</taxon>
        <taxon>Actinomycetes</taxon>
        <taxon>Streptosporangiales</taxon>
        <taxon>Thermomonosporaceae</taxon>
        <taxon>Actinoallomurus</taxon>
    </lineage>
</organism>
<dbReference type="Proteomes" id="UP001165135">
    <property type="component" value="Unassembled WGS sequence"/>
</dbReference>
<dbReference type="InterPro" id="IPR023393">
    <property type="entry name" value="START-like_dom_sf"/>
</dbReference>
<dbReference type="RefSeq" id="WP_285627289.1">
    <property type="nucleotide sequence ID" value="NZ_BSTJ01000007.1"/>
</dbReference>
<name>A0A9W6RM52_9ACTN</name>
<dbReference type="EMBL" id="BSTJ01000007">
    <property type="protein sequence ID" value="GLY77580.1"/>
    <property type="molecule type" value="Genomic_DNA"/>
</dbReference>
<feature type="region of interest" description="Disordered" evidence="1">
    <location>
        <begin position="276"/>
        <end position="425"/>
    </location>
</feature>
<sequence>MTEGDRLGRESAQLTESLPTQRLAKEAKSLLEAFAERVLSSVGDRVSDKVNEFSHGLLEKVGDAEGAGPGVKAAVSGLTALTEGKGPVRAALGAGATGLKEKVKKLFGAGKGKKAKLTNIVETIDVGVPLRVAYNQWTQYEDFPSFMKKVEHVERPEDEKSNWKAQVFLSHRSWEATTLEQVPDSHIIWRSKGAKGYVDGAVSFSELAPNLTRICLVMEYHPQGLFEHTGNIWRAQGRRARLEFKHFRRHAMVHALLRTDEIEGWRGEIREGEVVKTHEEALDEEERAREEEEERARGEEEEPEEEEREEAPEEEEEGEEEEEPGEAAEREEGEEEPEEPEEEREEPEAERPRRPRRRRAEEEAEEERPRRRRPAEEPEDEDEERPRRPARRRRPAEEPEDEDEERPARMPRRRGPARPREDESE</sequence>
<accession>A0A9W6RM52</accession>
<proteinExistence type="predicted"/>